<name>A0ABW5FRV9_9PSEU</name>
<feature type="transmembrane region" description="Helical" evidence="9">
    <location>
        <begin position="610"/>
        <end position="636"/>
    </location>
</feature>
<feature type="transmembrane region" description="Helical" evidence="9">
    <location>
        <begin position="584"/>
        <end position="604"/>
    </location>
</feature>
<feature type="transmembrane region" description="Helical" evidence="9">
    <location>
        <begin position="326"/>
        <end position="344"/>
    </location>
</feature>
<evidence type="ECO:0000256" key="6">
    <source>
        <dbReference type="ARBA" id="ARBA00022840"/>
    </source>
</evidence>
<gene>
    <name evidence="11" type="ORF">ACFSXZ_09145</name>
</gene>
<dbReference type="CDD" id="cd06581">
    <property type="entry name" value="TM_PBP1_LivM_like"/>
    <property type="match status" value="1"/>
</dbReference>
<feature type="transmembrane region" description="Helical" evidence="9">
    <location>
        <begin position="208"/>
        <end position="229"/>
    </location>
</feature>
<feature type="transmembrane region" description="Helical" evidence="9">
    <location>
        <begin position="351"/>
        <end position="372"/>
    </location>
</feature>
<protein>
    <submittedName>
        <fullName evidence="11">ATP-binding cassette domain-containing protein</fullName>
    </submittedName>
</protein>
<keyword evidence="2" id="KW-0813">Transport</keyword>
<reference evidence="12" key="1">
    <citation type="journal article" date="2019" name="Int. J. Syst. Evol. Microbiol.">
        <title>The Global Catalogue of Microorganisms (GCM) 10K type strain sequencing project: providing services to taxonomists for standard genome sequencing and annotation.</title>
        <authorList>
            <consortium name="The Broad Institute Genomics Platform"/>
            <consortium name="The Broad Institute Genome Sequencing Center for Infectious Disease"/>
            <person name="Wu L."/>
            <person name="Ma J."/>
        </authorList>
    </citation>
    <scope>NUCLEOTIDE SEQUENCE [LARGE SCALE GENOMIC DNA]</scope>
    <source>
        <strain evidence="12">CGMCC 4.7645</strain>
    </source>
</reference>
<keyword evidence="7 9" id="KW-1133">Transmembrane helix</keyword>
<dbReference type="InterPro" id="IPR001851">
    <property type="entry name" value="ABC_transp_permease"/>
</dbReference>
<evidence type="ECO:0000256" key="4">
    <source>
        <dbReference type="ARBA" id="ARBA00022692"/>
    </source>
</evidence>
<evidence type="ECO:0000313" key="12">
    <source>
        <dbReference type="Proteomes" id="UP001597417"/>
    </source>
</evidence>
<dbReference type="Gene3D" id="3.40.50.300">
    <property type="entry name" value="P-loop containing nucleotide triphosphate hydrolases"/>
    <property type="match status" value="1"/>
</dbReference>
<feature type="transmembrane region" description="Helical" evidence="9">
    <location>
        <begin position="399"/>
        <end position="421"/>
    </location>
</feature>
<proteinExistence type="predicted"/>
<evidence type="ECO:0000256" key="1">
    <source>
        <dbReference type="ARBA" id="ARBA00004651"/>
    </source>
</evidence>
<dbReference type="Pfam" id="PF02653">
    <property type="entry name" value="BPD_transp_2"/>
    <property type="match status" value="2"/>
</dbReference>
<dbReference type="PROSITE" id="PS50893">
    <property type="entry name" value="ABC_TRANSPORTER_2"/>
    <property type="match status" value="1"/>
</dbReference>
<keyword evidence="6 11" id="KW-0067">ATP-binding</keyword>
<evidence type="ECO:0000256" key="7">
    <source>
        <dbReference type="ARBA" id="ARBA00022989"/>
    </source>
</evidence>
<dbReference type="SMART" id="SM00382">
    <property type="entry name" value="AAA"/>
    <property type="match status" value="1"/>
</dbReference>
<accession>A0ABW5FRV9</accession>
<feature type="transmembrane region" description="Helical" evidence="9">
    <location>
        <begin position="428"/>
        <end position="447"/>
    </location>
</feature>
<evidence type="ECO:0000313" key="11">
    <source>
        <dbReference type="EMBL" id="MFD2416497.1"/>
    </source>
</evidence>
<comment type="caution">
    <text evidence="11">The sequence shown here is derived from an EMBL/GenBank/DDBJ whole genome shotgun (WGS) entry which is preliminary data.</text>
</comment>
<feature type="transmembrane region" description="Helical" evidence="9">
    <location>
        <begin position="33"/>
        <end position="52"/>
    </location>
</feature>
<dbReference type="InterPro" id="IPR032823">
    <property type="entry name" value="BCA_ABC_TP_C"/>
</dbReference>
<evidence type="ECO:0000256" key="5">
    <source>
        <dbReference type="ARBA" id="ARBA00022741"/>
    </source>
</evidence>
<dbReference type="InterPro" id="IPR043428">
    <property type="entry name" value="LivM-like"/>
</dbReference>
<feature type="transmembrane region" description="Helical" evidence="9">
    <location>
        <begin position="111"/>
        <end position="130"/>
    </location>
</feature>
<dbReference type="InterPro" id="IPR027417">
    <property type="entry name" value="P-loop_NTPase"/>
</dbReference>
<feature type="transmembrane region" description="Helical" evidence="9">
    <location>
        <begin position="6"/>
        <end position="26"/>
    </location>
</feature>
<feature type="transmembrane region" description="Helical" evidence="9">
    <location>
        <begin position="277"/>
        <end position="301"/>
    </location>
</feature>
<keyword evidence="8 9" id="KW-0472">Membrane</keyword>
<feature type="transmembrane region" description="Helical" evidence="9">
    <location>
        <begin position="557"/>
        <end position="577"/>
    </location>
</feature>
<feature type="domain" description="ABC transporter" evidence="10">
    <location>
        <begin position="675"/>
        <end position="906"/>
    </location>
</feature>
<feature type="transmembrane region" description="Helical" evidence="9">
    <location>
        <begin position="235"/>
        <end position="265"/>
    </location>
</feature>
<feature type="transmembrane region" description="Helical" evidence="9">
    <location>
        <begin position="481"/>
        <end position="501"/>
    </location>
</feature>
<dbReference type="InterPro" id="IPR003593">
    <property type="entry name" value="AAA+_ATPase"/>
</dbReference>
<keyword evidence="3" id="KW-1003">Cell membrane</keyword>
<keyword evidence="12" id="KW-1185">Reference proteome</keyword>
<feature type="transmembrane region" description="Helical" evidence="9">
    <location>
        <begin position="532"/>
        <end position="551"/>
    </location>
</feature>
<dbReference type="EMBL" id="JBHUKR010000006">
    <property type="protein sequence ID" value="MFD2416497.1"/>
    <property type="molecule type" value="Genomic_DNA"/>
</dbReference>
<evidence type="ECO:0000256" key="2">
    <source>
        <dbReference type="ARBA" id="ARBA00022448"/>
    </source>
</evidence>
<keyword evidence="5" id="KW-0547">Nucleotide-binding</keyword>
<evidence type="ECO:0000256" key="8">
    <source>
        <dbReference type="ARBA" id="ARBA00023136"/>
    </source>
</evidence>
<dbReference type="InterPro" id="IPR051120">
    <property type="entry name" value="ABC_AA/LPS_Transport"/>
</dbReference>
<dbReference type="PANTHER" id="PTHR45772">
    <property type="entry name" value="CONSERVED COMPONENT OF ABC TRANSPORTER FOR NATURAL AMINO ACIDS-RELATED"/>
    <property type="match status" value="1"/>
</dbReference>
<dbReference type="Proteomes" id="UP001597417">
    <property type="component" value="Unassembled WGS sequence"/>
</dbReference>
<organism evidence="11 12">
    <name type="scientific">Amycolatopsis pigmentata</name>
    <dbReference type="NCBI Taxonomy" id="450801"/>
    <lineage>
        <taxon>Bacteria</taxon>
        <taxon>Bacillati</taxon>
        <taxon>Actinomycetota</taxon>
        <taxon>Actinomycetes</taxon>
        <taxon>Pseudonocardiales</taxon>
        <taxon>Pseudonocardiaceae</taxon>
        <taxon>Amycolatopsis</taxon>
    </lineage>
</organism>
<dbReference type="PANTHER" id="PTHR45772:SF7">
    <property type="entry name" value="AMINO ACID ABC TRANSPORTER ATP-BINDING PROTEIN"/>
    <property type="match status" value="1"/>
</dbReference>
<dbReference type="InterPro" id="IPR003439">
    <property type="entry name" value="ABC_transporter-like_ATP-bd"/>
</dbReference>
<evidence type="ECO:0000259" key="10">
    <source>
        <dbReference type="PROSITE" id="PS50893"/>
    </source>
</evidence>
<evidence type="ECO:0000256" key="9">
    <source>
        <dbReference type="SAM" id="Phobius"/>
    </source>
</evidence>
<evidence type="ECO:0000256" key="3">
    <source>
        <dbReference type="ARBA" id="ARBA00022475"/>
    </source>
</evidence>
<sequence length="913" mass="93081">MTHIAFLILGLGSGAVIAALALALVMTHRSSGVVNFATGAMALYTAYNFAYLREGRLFNPVPGMPDGIDLPFEPGTGGAMAIALLMAGVLGVVVQWLIFRPLRAAPAVAKAVASLGLMLLLQGLMILKVGTVSIVTDPIFPDGLVEIGDYQIAVGVLCLAAVVVALGAAVWAIGRYTRFGLATRAVAESEEGALVTGLSPQRIAMASWAVSAVVAGAAGILIAPIAPLAPASYTLYVVPALAAALVAGFSSIPVAVLVGLAIGALNSEFGHLQAGSGITWLNANAVTALVPLVLIFGYLVVRGRPLPVRGALVLRTLGRAPQPRGVMIPAVVGTVLGLAVLLSTSGGYRGAITTAMIMAVIGLSMVVVTGYAGQVSLAQLSLAGISAFSLHFLTVRLHLPFPIAPLLAAAVSTAVGVVFGLPALRVRGLSVAMITLALAVAVDAVWFGNPGLTDGGRTGVPGPVLFGLNLAPGIGLDQNRFAFGALCLVVLVAMALAVAWLRRSGLGGRMLAVRADERSAAASGIDVVRTKVAAFAIGGFLAGIGGALLAYQQTLAVASQYAPLTGLALFGTVYLAGVTSISGGLLSGAMAAGGIISVLFLNLFGEASWYNSLAAVGLIVTVVLYPEGLVGYYHALGDRLRKRLRRAGPAVPMDGPPAEPEPPAPAAPAGGGEILFLANVGVRYGGVVAVDEVSLSVPSGKLVGLIGPNGAGKTTLIDAISGFVDYTGEVRFDGVPLDGVPAFRRVRRGLGRTFQGIGLYEDLSVAENVTVGVGPARPGDPAVGMPVARVLSLLGLGELRDRPVRELSQGHRQLTSVARALAGAPGLLLLDEPAAGLDSTESAWLGEQLKRIRDGGVSIVMVDHDMDLVMSACDLVYVLDLGRLIASGTPAEIRANPRVTEAYLGSVGIQEVG</sequence>
<dbReference type="Pfam" id="PF12399">
    <property type="entry name" value="BCA_ABC_TP_C"/>
    <property type="match status" value="1"/>
</dbReference>
<dbReference type="SUPFAM" id="SSF52540">
    <property type="entry name" value="P-loop containing nucleoside triphosphate hydrolases"/>
    <property type="match status" value="1"/>
</dbReference>
<keyword evidence="4 9" id="KW-0812">Transmembrane</keyword>
<feature type="transmembrane region" description="Helical" evidence="9">
    <location>
        <begin position="150"/>
        <end position="174"/>
    </location>
</feature>
<feature type="transmembrane region" description="Helical" evidence="9">
    <location>
        <begin position="79"/>
        <end position="99"/>
    </location>
</feature>
<dbReference type="GO" id="GO:0005524">
    <property type="term" value="F:ATP binding"/>
    <property type="evidence" value="ECO:0007669"/>
    <property type="project" value="UniProtKB-KW"/>
</dbReference>
<dbReference type="Pfam" id="PF00005">
    <property type="entry name" value="ABC_tran"/>
    <property type="match status" value="1"/>
</dbReference>
<dbReference type="RefSeq" id="WP_378263331.1">
    <property type="nucleotide sequence ID" value="NZ_JBHUKR010000006.1"/>
</dbReference>
<comment type="subcellular location">
    <subcellularLocation>
        <location evidence="1">Cell membrane</location>
        <topology evidence="1">Multi-pass membrane protein</topology>
    </subcellularLocation>
</comment>